<protein>
    <submittedName>
        <fullName evidence="1">Uncharacterized protein</fullName>
    </submittedName>
</protein>
<comment type="caution">
    <text evidence="1">The sequence shown here is derived from an EMBL/GenBank/DDBJ whole genome shotgun (WGS) entry which is preliminary data.</text>
</comment>
<proteinExistence type="predicted"/>
<name>A0A9X3CHL5_9VIBR</name>
<evidence type="ECO:0000313" key="2">
    <source>
        <dbReference type="Proteomes" id="UP001155586"/>
    </source>
</evidence>
<accession>A0A9X3CHL5</accession>
<reference evidence="1" key="1">
    <citation type="submission" date="2022-02" db="EMBL/GenBank/DDBJ databases">
        <title>Vibrio sp. nov., a new bacterium isolated from Bohai sea, China.</title>
        <authorList>
            <person name="Yuan Y."/>
        </authorList>
    </citation>
    <scope>NUCLEOTIDE SEQUENCE</scope>
    <source>
        <strain evidence="1">DBSS07</strain>
    </source>
</reference>
<dbReference type="RefSeq" id="WP_265688671.1">
    <property type="nucleotide sequence ID" value="NZ_JAKRRX010000119.1"/>
</dbReference>
<gene>
    <name evidence="1" type="ORF">MD483_17050</name>
</gene>
<sequence>MNTTILSKLSLLSNTMSKPYRSKLREIVNTVGGNTSKYHKEQSLNIYAAFLYSQGLDNFNEFELINDKSKLQEHFDYLIGFVYSSQSNNLNTKRTQAYALTKVFAQLAKDYNLAITKRSFNRARINSYAQSCIEKYQALPTSQERSDYLDGWVVTSQSREKVLLNLDALYVKYGRDFSAKIYEILKRYALTQKANSLRTRLADIMNLLESMYLDTTLMTESLEGLDPDEILLTH</sequence>
<dbReference type="EMBL" id="JAKRRX010000119">
    <property type="protein sequence ID" value="MCW8335519.1"/>
    <property type="molecule type" value="Genomic_DNA"/>
</dbReference>
<evidence type="ECO:0000313" key="1">
    <source>
        <dbReference type="EMBL" id="MCW8335519.1"/>
    </source>
</evidence>
<dbReference type="Proteomes" id="UP001155586">
    <property type="component" value="Unassembled WGS sequence"/>
</dbReference>
<dbReference type="AlphaFoldDB" id="A0A9X3CHL5"/>
<organism evidence="1 2">
    <name type="scientific">Vibrio paucivorans</name>
    <dbReference type="NCBI Taxonomy" id="2829489"/>
    <lineage>
        <taxon>Bacteria</taxon>
        <taxon>Pseudomonadati</taxon>
        <taxon>Pseudomonadota</taxon>
        <taxon>Gammaproteobacteria</taxon>
        <taxon>Vibrionales</taxon>
        <taxon>Vibrionaceae</taxon>
        <taxon>Vibrio</taxon>
    </lineage>
</organism>
<keyword evidence="2" id="KW-1185">Reference proteome</keyword>